<dbReference type="Ensembl" id="ENSATET00000031268.2">
    <property type="protein sequence ID" value="ENSATEP00000030806.1"/>
    <property type="gene ID" value="ENSATEG00000021281.2"/>
</dbReference>
<name>A0A3Q1KAI5_ANATE</name>
<accession>A0A3Q1KAI5</accession>
<proteinExistence type="predicted"/>
<dbReference type="AlphaFoldDB" id="A0A3Q1KAI5"/>
<evidence type="ECO:0000313" key="1">
    <source>
        <dbReference type="Ensembl" id="ENSATEP00000030806.1"/>
    </source>
</evidence>
<reference evidence="1" key="2">
    <citation type="submission" date="2025-08" db="UniProtKB">
        <authorList>
            <consortium name="Ensembl"/>
        </authorList>
    </citation>
    <scope>IDENTIFICATION</scope>
</reference>
<keyword evidence="2" id="KW-1185">Reference proteome</keyword>
<sequence length="90" mass="9775">MCTFFCFVIRMHEMCVCELHFICACGGVCVRVSACVCLCVCVRACSATDLLCCIAARPAHPEVAVVLRQGALPRSQQVSPPHLHTQPLRG</sequence>
<reference evidence="1" key="3">
    <citation type="submission" date="2025-09" db="UniProtKB">
        <authorList>
            <consortium name="Ensembl"/>
        </authorList>
    </citation>
    <scope>IDENTIFICATION</scope>
</reference>
<protein>
    <submittedName>
        <fullName evidence="1">Uncharacterized protein</fullName>
    </submittedName>
</protein>
<dbReference type="InParanoid" id="A0A3Q1KAI5"/>
<dbReference type="Proteomes" id="UP000265040">
    <property type="component" value="Chromosome 1"/>
</dbReference>
<reference evidence="1" key="1">
    <citation type="submission" date="2021-04" db="EMBL/GenBank/DDBJ databases">
        <authorList>
            <consortium name="Wellcome Sanger Institute Data Sharing"/>
        </authorList>
    </citation>
    <scope>NUCLEOTIDE SEQUENCE [LARGE SCALE GENOMIC DNA]</scope>
</reference>
<evidence type="ECO:0000313" key="2">
    <source>
        <dbReference type="Proteomes" id="UP000265040"/>
    </source>
</evidence>
<organism evidence="1 2">
    <name type="scientific">Anabas testudineus</name>
    <name type="common">Climbing perch</name>
    <name type="synonym">Anthias testudineus</name>
    <dbReference type="NCBI Taxonomy" id="64144"/>
    <lineage>
        <taxon>Eukaryota</taxon>
        <taxon>Metazoa</taxon>
        <taxon>Chordata</taxon>
        <taxon>Craniata</taxon>
        <taxon>Vertebrata</taxon>
        <taxon>Euteleostomi</taxon>
        <taxon>Actinopterygii</taxon>
        <taxon>Neopterygii</taxon>
        <taxon>Teleostei</taxon>
        <taxon>Neoteleostei</taxon>
        <taxon>Acanthomorphata</taxon>
        <taxon>Anabantaria</taxon>
        <taxon>Anabantiformes</taxon>
        <taxon>Anabantoidei</taxon>
        <taxon>Anabantidae</taxon>
        <taxon>Anabas</taxon>
    </lineage>
</organism>